<keyword evidence="1" id="KW-0812">Transmembrane</keyword>
<feature type="transmembrane region" description="Helical" evidence="1">
    <location>
        <begin position="12"/>
        <end position="34"/>
    </location>
</feature>
<organism evidence="2 3">
    <name type="scientific">Agrobacterium salinitolerans</name>
    <dbReference type="NCBI Taxonomy" id="1183413"/>
    <lineage>
        <taxon>Bacteria</taxon>
        <taxon>Pseudomonadati</taxon>
        <taxon>Pseudomonadota</taxon>
        <taxon>Alphaproteobacteria</taxon>
        <taxon>Hyphomicrobiales</taxon>
        <taxon>Rhizobiaceae</taxon>
        <taxon>Rhizobium/Agrobacterium group</taxon>
        <taxon>Agrobacterium</taxon>
    </lineage>
</organism>
<sequence>MPLARPAHPDEVATVIAFLCSSNAFVVTGATLTVDGGSHCRRSHPRLRLVGPNRTGWVRRWRSTLPGRRRS</sequence>
<dbReference type="InterPro" id="IPR036291">
    <property type="entry name" value="NAD(P)-bd_dom_sf"/>
</dbReference>
<evidence type="ECO:0000313" key="2">
    <source>
        <dbReference type="EMBL" id="MCZ7939250.1"/>
    </source>
</evidence>
<keyword evidence="1" id="KW-0472">Membrane</keyword>
<dbReference type="SUPFAM" id="SSF51735">
    <property type="entry name" value="NAD(P)-binding Rossmann-fold domains"/>
    <property type="match status" value="1"/>
</dbReference>
<dbReference type="Pfam" id="PF13561">
    <property type="entry name" value="adh_short_C2"/>
    <property type="match status" value="1"/>
</dbReference>
<gene>
    <name evidence="2" type="ORF">O9X88_17000</name>
</gene>
<dbReference type="EMBL" id="JAPZLR010000011">
    <property type="protein sequence ID" value="MCZ7939250.1"/>
    <property type="molecule type" value="Genomic_DNA"/>
</dbReference>
<proteinExistence type="predicted"/>
<name>A0A9X3R1T1_9HYPH</name>
<comment type="caution">
    <text evidence="2">The sequence shown here is derived from an EMBL/GenBank/DDBJ whole genome shotgun (WGS) entry which is preliminary data.</text>
</comment>
<dbReference type="InterPro" id="IPR002347">
    <property type="entry name" value="SDR_fam"/>
</dbReference>
<keyword evidence="1" id="KW-1133">Transmembrane helix</keyword>
<dbReference type="Gene3D" id="3.40.50.720">
    <property type="entry name" value="NAD(P)-binding Rossmann-like Domain"/>
    <property type="match status" value="1"/>
</dbReference>
<dbReference type="Proteomes" id="UP001151018">
    <property type="component" value="Unassembled WGS sequence"/>
</dbReference>
<evidence type="ECO:0000313" key="3">
    <source>
        <dbReference type="Proteomes" id="UP001151018"/>
    </source>
</evidence>
<dbReference type="AlphaFoldDB" id="A0A9X3R1T1"/>
<protein>
    <submittedName>
        <fullName evidence="2">SDR family oxidoreductase</fullName>
    </submittedName>
</protein>
<reference evidence="2" key="1">
    <citation type="submission" date="2022-12" db="EMBL/GenBank/DDBJ databases">
        <title>Draft genome sequences of 22 rhizogenic Agrobacterium biovar 1 strains, the causative agent of hairy root disease.</title>
        <authorList>
            <person name="Kim N."/>
            <person name="Vargas P."/>
            <person name="Rediers H."/>
        </authorList>
    </citation>
    <scope>NUCLEOTIDE SEQUENCE</scope>
    <source>
        <strain evidence="2">ST15.13.006</strain>
    </source>
</reference>
<accession>A0A9X3R1T1</accession>
<evidence type="ECO:0000256" key="1">
    <source>
        <dbReference type="SAM" id="Phobius"/>
    </source>
</evidence>